<feature type="transmembrane region" description="Helical" evidence="9">
    <location>
        <begin position="125"/>
        <end position="146"/>
    </location>
</feature>
<name>A0A4Z0C7M4_9BURK</name>
<gene>
    <name evidence="11" type="ORF">EZ313_11965</name>
</gene>
<keyword evidence="2 9" id="KW-0813">Transport</keyword>
<comment type="caution">
    <text evidence="11">The sequence shown here is derived from an EMBL/GenBank/DDBJ whole genome shotgun (WGS) entry which is preliminary data.</text>
</comment>
<evidence type="ECO:0000256" key="1">
    <source>
        <dbReference type="ARBA" id="ARBA00004429"/>
    </source>
</evidence>
<feature type="transmembrane region" description="Helical" evidence="9">
    <location>
        <begin position="7"/>
        <end position="26"/>
    </location>
</feature>
<evidence type="ECO:0000313" key="11">
    <source>
        <dbReference type="EMBL" id="TFZ07281.1"/>
    </source>
</evidence>
<dbReference type="Pfam" id="PF04290">
    <property type="entry name" value="DctQ"/>
    <property type="match status" value="1"/>
</dbReference>
<dbReference type="PANTHER" id="PTHR35011:SF10">
    <property type="entry name" value="TRAP TRANSPORTER SMALL PERMEASE PROTEIN"/>
    <property type="match status" value="1"/>
</dbReference>
<evidence type="ECO:0000313" key="12">
    <source>
        <dbReference type="Proteomes" id="UP000298180"/>
    </source>
</evidence>
<feature type="transmembrane region" description="Helical" evidence="9">
    <location>
        <begin position="85"/>
        <end position="105"/>
    </location>
</feature>
<comment type="subcellular location">
    <subcellularLocation>
        <location evidence="1 9">Cell inner membrane</location>
        <topology evidence="1 9">Multi-pass membrane protein</topology>
    </subcellularLocation>
</comment>
<keyword evidence="7 9" id="KW-0472">Membrane</keyword>
<proteinExistence type="inferred from homology"/>
<evidence type="ECO:0000256" key="3">
    <source>
        <dbReference type="ARBA" id="ARBA00022475"/>
    </source>
</evidence>
<evidence type="ECO:0000259" key="10">
    <source>
        <dbReference type="Pfam" id="PF04290"/>
    </source>
</evidence>
<comment type="function">
    <text evidence="9">Part of the tripartite ATP-independent periplasmic (TRAP) transport system.</text>
</comment>
<dbReference type="InterPro" id="IPR055348">
    <property type="entry name" value="DctQ"/>
</dbReference>
<dbReference type="GO" id="GO:0022857">
    <property type="term" value="F:transmembrane transporter activity"/>
    <property type="evidence" value="ECO:0007669"/>
    <property type="project" value="UniProtKB-UniRule"/>
</dbReference>
<evidence type="ECO:0000256" key="7">
    <source>
        <dbReference type="ARBA" id="ARBA00023136"/>
    </source>
</evidence>
<keyword evidence="12" id="KW-1185">Reference proteome</keyword>
<dbReference type="EMBL" id="SMLM01000001">
    <property type="protein sequence ID" value="TFZ07281.1"/>
    <property type="molecule type" value="Genomic_DNA"/>
</dbReference>
<evidence type="ECO:0000256" key="2">
    <source>
        <dbReference type="ARBA" id="ARBA00022448"/>
    </source>
</evidence>
<sequence>MRRALDLLFDAAGAIGALLILSIFLLMLYGSAGRMAGLHVGGVNDVVAWCTAAASFFAMAHAFKHGDFVRVTLLLDRLDARARRLLETVSLAIAGAAVAYLAWWAMRFTYESWQFKEMSGGLVVIPIWIPQLSFVIGSLLFVLAVLDELLIVLRGGKPTYVRLVEERHARGDYSEDV</sequence>
<protein>
    <recommendedName>
        <fullName evidence="9">TRAP transporter small permease protein</fullName>
    </recommendedName>
</protein>
<dbReference type="Proteomes" id="UP000298180">
    <property type="component" value="Unassembled WGS sequence"/>
</dbReference>
<organism evidence="11 12">
    <name type="scientific">Ramlibacter henchirensis</name>
    <dbReference type="NCBI Taxonomy" id="204072"/>
    <lineage>
        <taxon>Bacteria</taxon>
        <taxon>Pseudomonadati</taxon>
        <taxon>Pseudomonadota</taxon>
        <taxon>Betaproteobacteria</taxon>
        <taxon>Burkholderiales</taxon>
        <taxon>Comamonadaceae</taxon>
        <taxon>Ramlibacter</taxon>
    </lineage>
</organism>
<comment type="subunit">
    <text evidence="9">The complex comprises the extracytoplasmic solute receptor protein and the two transmembrane proteins.</text>
</comment>
<dbReference type="GO" id="GO:0005886">
    <property type="term" value="C:plasma membrane"/>
    <property type="evidence" value="ECO:0007669"/>
    <property type="project" value="UniProtKB-SubCell"/>
</dbReference>
<dbReference type="AlphaFoldDB" id="A0A4Z0C7M4"/>
<evidence type="ECO:0000256" key="8">
    <source>
        <dbReference type="ARBA" id="ARBA00038436"/>
    </source>
</evidence>
<feature type="domain" description="Tripartite ATP-independent periplasmic transporters DctQ component" evidence="10">
    <location>
        <begin position="24"/>
        <end position="152"/>
    </location>
</feature>
<reference evidence="11 12" key="1">
    <citation type="submission" date="2019-03" db="EMBL/GenBank/DDBJ databases">
        <title>Ramlibacter henchirensis DSM 14656, whole genome shotgun sequence.</title>
        <authorList>
            <person name="Zhang X."/>
            <person name="Feng G."/>
            <person name="Zhu H."/>
        </authorList>
    </citation>
    <scope>NUCLEOTIDE SEQUENCE [LARGE SCALE GENOMIC DNA]</scope>
    <source>
        <strain evidence="11 12">DSM 14656</strain>
    </source>
</reference>
<keyword evidence="6 9" id="KW-1133">Transmembrane helix</keyword>
<accession>A0A4Z0C7M4</accession>
<comment type="similarity">
    <text evidence="8 9">Belongs to the TRAP transporter small permease family.</text>
</comment>
<dbReference type="PANTHER" id="PTHR35011">
    <property type="entry name" value="2,3-DIKETO-L-GULONATE TRAP TRANSPORTER SMALL PERMEASE PROTEIN YIAM"/>
    <property type="match status" value="1"/>
</dbReference>
<dbReference type="GO" id="GO:0015740">
    <property type="term" value="P:C4-dicarboxylate transport"/>
    <property type="evidence" value="ECO:0007669"/>
    <property type="project" value="TreeGrafter"/>
</dbReference>
<feature type="transmembrane region" description="Helical" evidence="9">
    <location>
        <begin position="46"/>
        <end position="64"/>
    </location>
</feature>
<keyword evidence="4 9" id="KW-0997">Cell inner membrane</keyword>
<evidence type="ECO:0000256" key="5">
    <source>
        <dbReference type="ARBA" id="ARBA00022692"/>
    </source>
</evidence>
<evidence type="ECO:0000256" key="6">
    <source>
        <dbReference type="ARBA" id="ARBA00022989"/>
    </source>
</evidence>
<dbReference type="RefSeq" id="WP_135263362.1">
    <property type="nucleotide sequence ID" value="NZ_SMLM01000001.1"/>
</dbReference>
<evidence type="ECO:0000256" key="4">
    <source>
        <dbReference type="ARBA" id="ARBA00022519"/>
    </source>
</evidence>
<dbReference type="InterPro" id="IPR007387">
    <property type="entry name" value="TRAP_DctQ"/>
</dbReference>
<dbReference type="OrthoDB" id="26202at2"/>
<keyword evidence="3" id="KW-1003">Cell membrane</keyword>
<keyword evidence="5 9" id="KW-0812">Transmembrane</keyword>
<evidence type="ECO:0000256" key="9">
    <source>
        <dbReference type="RuleBase" id="RU369079"/>
    </source>
</evidence>